<keyword evidence="1" id="KW-0862">Zinc</keyword>
<dbReference type="Proteomes" id="UP001153636">
    <property type="component" value="Chromosome 2"/>
</dbReference>
<dbReference type="OrthoDB" id="6777962at2759"/>
<feature type="region of interest" description="Disordered" evidence="2">
    <location>
        <begin position="133"/>
        <end position="154"/>
    </location>
</feature>
<dbReference type="GO" id="GO:0003676">
    <property type="term" value="F:nucleic acid binding"/>
    <property type="evidence" value="ECO:0007669"/>
    <property type="project" value="InterPro"/>
</dbReference>
<proteinExistence type="predicted"/>
<reference evidence="4" key="1">
    <citation type="submission" date="2022-01" db="EMBL/GenBank/DDBJ databases">
        <authorList>
            <person name="King R."/>
        </authorList>
    </citation>
    <scope>NUCLEOTIDE SEQUENCE</scope>
</reference>
<feature type="compositionally biased region" description="Polar residues" evidence="2">
    <location>
        <begin position="144"/>
        <end position="154"/>
    </location>
</feature>
<dbReference type="GO" id="GO:0008270">
    <property type="term" value="F:zinc ion binding"/>
    <property type="evidence" value="ECO:0007669"/>
    <property type="project" value="UniProtKB-KW"/>
</dbReference>
<gene>
    <name evidence="4" type="ORF">PSYICH_LOCUS7539</name>
</gene>
<dbReference type="InterPro" id="IPR036875">
    <property type="entry name" value="Znf_CCHC_sf"/>
</dbReference>
<name>A0A9P0GDP2_9CUCU</name>
<feature type="domain" description="CCHC-type" evidence="3">
    <location>
        <begin position="108"/>
        <end position="124"/>
    </location>
</feature>
<keyword evidence="1" id="KW-0479">Metal-binding</keyword>
<dbReference type="PROSITE" id="PS50158">
    <property type="entry name" value="ZF_CCHC"/>
    <property type="match status" value="1"/>
</dbReference>
<accession>A0A9P0GDP2</accession>
<evidence type="ECO:0000259" key="3">
    <source>
        <dbReference type="PROSITE" id="PS50158"/>
    </source>
</evidence>
<dbReference type="SMART" id="SM00343">
    <property type="entry name" value="ZnF_C2HC"/>
    <property type="match status" value="1"/>
</dbReference>
<dbReference type="EMBL" id="OV651814">
    <property type="protein sequence ID" value="CAH1107121.1"/>
    <property type="molecule type" value="Genomic_DNA"/>
</dbReference>
<dbReference type="AlphaFoldDB" id="A0A9P0GDP2"/>
<dbReference type="Pfam" id="PF00098">
    <property type="entry name" value="zf-CCHC"/>
    <property type="match status" value="1"/>
</dbReference>
<dbReference type="SUPFAM" id="SSF57756">
    <property type="entry name" value="Retrovirus zinc finger-like domains"/>
    <property type="match status" value="1"/>
</dbReference>
<evidence type="ECO:0000313" key="4">
    <source>
        <dbReference type="EMBL" id="CAH1107121.1"/>
    </source>
</evidence>
<dbReference type="InterPro" id="IPR001878">
    <property type="entry name" value="Znf_CCHC"/>
</dbReference>
<evidence type="ECO:0000256" key="1">
    <source>
        <dbReference type="PROSITE-ProRule" id="PRU00047"/>
    </source>
</evidence>
<keyword evidence="1" id="KW-0863">Zinc-finger</keyword>
<protein>
    <recommendedName>
        <fullName evidence="3">CCHC-type domain-containing protein</fullName>
    </recommendedName>
</protein>
<sequence length="154" mass="16853">MENEDGLQVLKEELKKHVEEAEIKSLKGNSAAVHVYDVDAVTTTEELVAVVESVTGPGTITTMRLMAGNRQVATLESTEESIEKLLRLKNIRIGWSSSGIQKRVPINRCFNCGSINHMDKDCKEKSMGDKCGRCGGEGNKNDASDQPSNQDEAE</sequence>
<organism evidence="4 5">
    <name type="scientific">Psylliodes chrysocephalus</name>
    <dbReference type="NCBI Taxonomy" id="3402493"/>
    <lineage>
        <taxon>Eukaryota</taxon>
        <taxon>Metazoa</taxon>
        <taxon>Ecdysozoa</taxon>
        <taxon>Arthropoda</taxon>
        <taxon>Hexapoda</taxon>
        <taxon>Insecta</taxon>
        <taxon>Pterygota</taxon>
        <taxon>Neoptera</taxon>
        <taxon>Endopterygota</taxon>
        <taxon>Coleoptera</taxon>
        <taxon>Polyphaga</taxon>
        <taxon>Cucujiformia</taxon>
        <taxon>Chrysomeloidea</taxon>
        <taxon>Chrysomelidae</taxon>
        <taxon>Galerucinae</taxon>
        <taxon>Alticini</taxon>
        <taxon>Psylliodes</taxon>
    </lineage>
</organism>
<evidence type="ECO:0000256" key="2">
    <source>
        <dbReference type="SAM" id="MobiDB-lite"/>
    </source>
</evidence>
<keyword evidence="5" id="KW-1185">Reference proteome</keyword>
<evidence type="ECO:0000313" key="5">
    <source>
        <dbReference type="Proteomes" id="UP001153636"/>
    </source>
</evidence>
<dbReference type="Gene3D" id="4.10.60.10">
    <property type="entry name" value="Zinc finger, CCHC-type"/>
    <property type="match status" value="1"/>
</dbReference>